<accession>A0A3B1ARG4</accession>
<proteinExistence type="predicted"/>
<dbReference type="AlphaFoldDB" id="A0A3B1ARG4"/>
<keyword evidence="1" id="KW-0732">Signal</keyword>
<dbReference type="InterPro" id="IPR036280">
    <property type="entry name" value="Multihaem_cyt_sf"/>
</dbReference>
<dbReference type="PANTHER" id="PTHR35038">
    <property type="entry name" value="DISSIMILATORY SULFITE REDUCTASE SIRA"/>
    <property type="match status" value="1"/>
</dbReference>
<feature type="domain" description="Doubled CXXCH motif" evidence="3">
    <location>
        <begin position="270"/>
        <end position="312"/>
    </location>
</feature>
<sequence>MMKCIRPPCLQYQLACLLLFLMSMFYWSYAEAARLPSAKRECATCHIMWLNEFKRDDVTTLIPYDPKPVEKSGKQDIVSAERMCFSCHDGYVMDSRFLWKNRDHTHPVGVIPSDRVKIPLLEEKEVFPLNDDGKIYCGTCHSAHGVDWNQKEAPIFLRVLNINSSMCMMCHGDRKEGGPASGNHPINMKLPEIPAVLKKYGSKFSKQNEVICQSCHRVHGSTGKRLLVRDNRESRLCTSCHSDKNGIRGSKHDLGIMAAEEKNIDGKTVAESGPCSACHIPHAAKKSHLWARDFARNVDKVSSYCLGCHIEKGPAHKKTVGKNTHPVAVPITRLGISASISKWVSKYSLPETLADIIPLPLFDVSGKRSKKDGNVTCLTCHDPHKWSHKKINGKQPDPLKLEGDGSNSFLRIAHDGKNSLCTNCHRKNASVVLSKHNLSISAAKETNTSARTTADNGACSACHLPHNGNGAYMWAKKTAAGEGVEKLCVSCHRKGGSGADKLPGEHMHPLHVSLDVLPMKVKPGLPVFTTDGRRDNKEGGVDCASCHNPHQWQPGKRKSLSGQRADVEGGMNTSFLRLTANNDAELCLHCHRDKGSILKTDHDMRVTAPKARNKSGQSTSASGVCGQCHSIHSPVIPQRLWSRNPGPGEDVMETMCRSCHQKGNIAENKIPPKKTHPKRLVPANKGRMFGGRAGNILAPVFTADGKQAAVGLITCPTCHNPHQWNPAKAVKGTGRNREGDATNSFLRHQYTEYFLCSDCHGEDSLFRYKYFHWEKSRTKHHLYKP</sequence>
<evidence type="ECO:0000259" key="3">
    <source>
        <dbReference type="Pfam" id="PF09699"/>
    </source>
</evidence>
<gene>
    <name evidence="4" type="ORF">MNBD_GAMMA25-824</name>
</gene>
<dbReference type="NCBIfam" id="TIGR01905">
    <property type="entry name" value="paired_CXXCH_1"/>
    <property type="match status" value="1"/>
</dbReference>
<dbReference type="Pfam" id="PF09699">
    <property type="entry name" value="Paired_CXXCH_1"/>
    <property type="match status" value="3"/>
</dbReference>
<evidence type="ECO:0000256" key="1">
    <source>
        <dbReference type="ARBA" id="ARBA00022729"/>
    </source>
</evidence>
<feature type="region of interest" description="Disordered" evidence="2">
    <location>
        <begin position="539"/>
        <end position="563"/>
    </location>
</feature>
<dbReference type="InterPro" id="IPR010177">
    <property type="entry name" value="Paired_CXXCH_1"/>
</dbReference>
<evidence type="ECO:0000313" key="4">
    <source>
        <dbReference type="EMBL" id="VAX08566.1"/>
    </source>
</evidence>
<protein>
    <recommendedName>
        <fullName evidence="3">Doubled CXXCH motif domain-containing protein</fullName>
    </recommendedName>
</protein>
<reference evidence="4" key="1">
    <citation type="submission" date="2018-06" db="EMBL/GenBank/DDBJ databases">
        <authorList>
            <person name="Zhirakovskaya E."/>
        </authorList>
    </citation>
    <scope>NUCLEOTIDE SEQUENCE</scope>
</reference>
<feature type="domain" description="Doubled CXXCH motif" evidence="3">
    <location>
        <begin position="455"/>
        <end position="494"/>
    </location>
</feature>
<feature type="domain" description="Doubled CXXCH motif" evidence="3">
    <location>
        <begin position="212"/>
        <end position="245"/>
    </location>
</feature>
<dbReference type="Gene3D" id="1.10.1130.10">
    <property type="entry name" value="Flavocytochrome C3, Chain A"/>
    <property type="match status" value="4"/>
</dbReference>
<dbReference type="InterPro" id="IPR051829">
    <property type="entry name" value="Multiheme_Cytochr_ET"/>
</dbReference>
<dbReference type="SUPFAM" id="SSF48695">
    <property type="entry name" value="Multiheme cytochromes"/>
    <property type="match status" value="3"/>
</dbReference>
<evidence type="ECO:0000256" key="2">
    <source>
        <dbReference type="SAM" id="MobiDB-lite"/>
    </source>
</evidence>
<dbReference type="EMBL" id="UOFY01000028">
    <property type="protein sequence ID" value="VAX08566.1"/>
    <property type="molecule type" value="Genomic_DNA"/>
</dbReference>
<name>A0A3B1ARG4_9ZZZZ</name>
<organism evidence="4">
    <name type="scientific">hydrothermal vent metagenome</name>
    <dbReference type="NCBI Taxonomy" id="652676"/>
    <lineage>
        <taxon>unclassified sequences</taxon>
        <taxon>metagenomes</taxon>
        <taxon>ecological metagenomes</taxon>
    </lineage>
</organism>